<comment type="caution">
    <text evidence="2">The sequence shown here is derived from an EMBL/GenBank/DDBJ whole genome shotgun (WGS) entry which is preliminary data.</text>
</comment>
<feature type="region of interest" description="Disordered" evidence="1">
    <location>
        <begin position="96"/>
        <end position="128"/>
    </location>
</feature>
<proteinExistence type="predicted"/>
<name>A0ABW7Z8B3_9ACTN</name>
<gene>
    <name evidence="2" type="ORF">ACIBG2_42385</name>
</gene>
<dbReference type="RefSeq" id="WP_397089852.1">
    <property type="nucleotide sequence ID" value="NZ_JBITGY010000013.1"/>
</dbReference>
<protein>
    <recommendedName>
        <fullName evidence="4">XRE family transcriptional regulator</fullName>
    </recommendedName>
</protein>
<evidence type="ECO:0000313" key="3">
    <source>
        <dbReference type="Proteomes" id="UP001612741"/>
    </source>
</evidence>
<feature type="compositionally biased region" description="Polar residues" evidence="1">
    <location>
        <begin position="172"/>
        <end position="185"/>
    </location>
</feature>
<feature type="region of interest" description="Disordered" evidence="1">
    <location>
        <begin position="170"/>
        <end position="210"/>
    </location>
</feature>
<feature type="compositionally biased region" description="Basic and acidic residues" evidence="1">
    <location>
        <begin position="104"/>
        <end position="118"/>
    </location>
</feature>
<keyword evidence="3" id="KW-1185">Reference proteome</keyword>
<reference evidence="2 3" key="1">
    <citation type="submission" date="2024-10" db="EMBL/GenBank/DDBJ databases">
        <title>The Natural Products Discovery Center: Release of the First 8490 Sequenced Strains for Exploring Actinobacteria Biosynthetic Diversity.</title>
        <authorList>
            <person name="Kalkreuter E."/>
            <person name="Kautsar S.A."/>
            <person name="Yang D."/>
            <person name="Bader C.D."/>
            <person name="Teijaro C.N."/>
            <person name="Fluegel L."/>
            <person name="Davis C.M."/>
            <person name="Simpson J.R."/>
            <person name="Lauterbach L."/>
            <person name="Steele A.D."/>
            <person name="Gui C."/>
            <person name="Meng S."/>
            <person name="Li G."/>
            <person name="Viehrig K."/>
            <person name="Ye F."/>
            <person name="Su P."/>
            <person name="Kiefer A.F."/>
            <person name="Nichols A."/>
            <person name="Cepeda A.J."/>
            <person name="Yan W."/>
            <person name="Fan B."/>
            <person name="Jiang Y."/>
            <person name="Adhikari A."/>
            <person name="Zheng C.-J."/>
            <person name="Schuster L."/>
            <person name="Cowan T.M."/>
            <person name="Smanski M.J."/>
            <person name="Chevrette M.G."/>
            <person name="De Carvalho L.P.S."/>
            <person name="Shen B."/>
        </authorList>
    </citation>
    <scope>NUCLEOTIDE SEQUENCE [LARGE SCALE GENOMIC DNA]</scope>
    <source>
        <strain evidence="2 3">NPDC050545</strain>
    </source>
</reference>
<dbReference type="Proteomes" id="UP001612741">
    <property type="component" value="Unassembled WGS sequence"/>
</dbReference>
<accession>A0ABW7Z8B3</accession>
<dbReference type="EMBL" id="JBITGY010000013">
    <property type="protein sequence ID" value="MFI6504095.1"/>
    <property type="molecule type" value="Genomic_DNA"/>
</dbReference>
<evidence type="ECO:0008006" key="4">
    <source>
        <dbReference type="Google" id="ProtNLM"/>
    </source>
</evidence>
<organism evidence="2 3">
    <name type="scientific">Nonomuraea typhae</name>
    <dbReference type="NCBI Taxonomy" id="2603600"/>
    <lineage>
        <taxon>Bacteria</taxon>
        <taxon>Bacillati</taxon>
        <taxon>Actinomycetota</taxon>
        <taxon>Actinomycetes</taxon>
        <taxon>Streptosporangiales</taxon>
        <taxon>Streptosporangiaceae</taxon>
        <taxon>Nonomuraea</taxon>
    </lineage>
</organism>
<evidence type="ECO:0000256" key="1">
    <source>
        <dbReference type="SAM" id="MobiDB-lite"/>
    </source>
</evidence>
<evidence type="ECO:0000313" key="2">
    <source>
        <dbReference type="EMBL" id="MFI6504095.1"/>
    </source>
</evidence>
<sequence>MSLGNHAPGPEDATTPAEFALAMLRLKAWSGLSYRQLEKRAASAGESLPRTSIASALDQGRLPAEYLVGAFVRACGDGDAVARWLAVRRAVAAAHAGGGYGPHGRQEPGHGPHGRQERAGGAYGPDEEARPGYRFWADRVVRRSAAAAGVATLLALGAVWLFLGPFGRGSPAPSSSATREPTATEPSPGGVSRVASPNPVTGLKPPTDRQLRVPPAAAPGAAVVLYVGDAIGGETAAAVTYFVQASGKGAVRAVTAKDAEPCDFLKRLPGLLEDARPRVVVLQFWRSSAGCADKVAAVIAGRAVPARTVWVLQGPDKEHPERTRRLNEEVYQPLADRTGGQTADAGRQVSLAVYPYERIAGGRYKWTAWIPCNEEERLHGLCTNPRGFGGIALLHPEDDPVSLCLEATVPARCLTRSPGVIRYSRVIAEAAVAAAVRP</sequence>